<evidence type="ECO:0000313" key="2">
    <source>
        <dbReference type="Proteomes" id="UP000814033"/>
    </source>
</evidence>
<protein>
    <submittedName>
        <fullName evidence="1">Uncharacterized protein</fullName>
    </submittedName>
</protein>
<reference evidence="1" key="1">
    <citation type="submission" date="2021-02" db="EMBL/GenBank/DDBJ databases">
        <authorList>
            <consortium name="DOE Joint Genome Institute"/>
            <person name="Ahrendt S."/>
            <person name="Looney B.P."/>
            <person name="Miyauchi S."/>
            <person name="Morin E."/>
            <person name="Drula E."/>
            <person name="Courty P.E."/>
            <person name="Chicoki N."/>
            <person name="Fauchery L."/>
            <person name="Kohler A."/>
            <person name="Kuo A."/>
            <person name="Labutti K."/>
            <person name="Pangilinan J."/>
            <person name="Lipzen A."/>
            <person name="Riley R."/>
            <person name="Andreopoulos W."/>
            <person name="He G."/>
            <person name="Johnson J."/>
            <person name="Barry K.W."/>
            <person name="Grigoriev I.V."/>
            <person name="Nagy L."/>
            <person name="Hibbett D."/>
            <person name="Henrissat B."/>
            <person name="Matheny P.B."/>
            <person name="Labbe J."/>
            <person name="Martin F."/>
        </authorList>
    </citation>
    <scope>NUCLEOTIDE SEQUENCE</scope>
    <source>
        <strain evidence="1">FP105234-sp</strain>
    </source>
</reference>
<accession>A0ACB8REG8</accession>
<dbReference type="Proteomes" id="UP000814033">
    <property type="component" value="Unassembled WGS sequence"/>
</dbReference>
<organism evidence="1 2">
    <name type="scientific">Auriscalpium vulgare</name>
    <dbReference type="NCBI Taxonomy" id="40419"/>
    <lineage>
        <taxon>Eukaryota</taxon>
        <taxon>Fungi</taxon>
        <taxon>Dikarya</taxon>
        <taxon>Basidiomycota</taxon>
        <taxon>Agaricomycotina</taxon>
        <taxon>Agaricomycetes</taxon>
        <taxon>Russulales</taxon>
        <taxon>Auriscalpiaceae</taxon>
        <taxon>Auriscalpium</taxon>
    </lineage>
</organism>
<gene>
    <name evidence="1" type="ORF">FA95DRAFT_1610213</name>
</gene>
<evidence type="ECO:0000313" key="1">
    <source>
        <dbReference type="EMBL" id="KAI0042410.1"/>
    </source>
</evidence>
<sequence>MHRAFAPPLPTLPTHALWLHKRASKAAPKFTAEEYERLGSIPEAFWHKFQTEEGTNMSYTDILKLKVVETKR</sequence>
<dbReference type="EMBL" id="MU276067">
    <property type="protein sequence ID" value="KAI0042410.1"/>
    <property type="molecule type" value="Genomic_DNA"/>
</dbReference>
<comment type="caution">
    <text evidence="1">The sequence shown here is derived from an EMBL/GenBank/DDBJ whole genome shotgun (WGS) entry which is preliminary data.</text>
</comment>
<reference evidence="1" key="2">
    <citation type="journal article" date="2022" name="New Phytol.">
        <title>Evolutionary transition to the ectomycorrhizal habit in the genomes of a hyperdiverse lineage of mushroom-forming fungi.</title>
        <authorList>
            <person name="Looney B."/>
            <person name="Miyauchi S."/>
            <person name="Morin E."/>
            <person name="Drula E."/>
            <person name="Courty P.E."/>
            <person name="Kohler A."/>
            <person name="Kuo A."/>
            <person name="LaButti K."/>
            <person name="Pangilinan J."/>
            <person name="Lipzen A."/>
            <person name="Riley R."/>
            <person name="Andreopoulos W."/>
            <person name="He G."/>
            <person name="Johnson J."/>
            <person name="Nolan M."/>
            <person name="Tritt A."/>
            <person name="Barry K.W."/>
            <person name="Grigoriev I.V."/>
            <person name="Nagy L.G."/>
            <person name="Hibbett D."/>
            <person name="Henrissat B."/>
            <person name="Matheny P.B."/>
            <person name="Labbe J."/>
            <person name="Martin F.M."/>
        </authorList>
    </citation>
    <scope>NUCLEOTIDE SEQUENCE</scope>
    <source>
        <strain evidence="1">FP105234-sp</strain>
    </source>
</reference>
<keyword evidence="2" id="KW-1185">Reference proteome</keyword>
<proteinExistence type="predicted"/>
<name>A0ACB8REG8_9AGAM</name>